<keyword evidence="2" id="KW-1185">Reference proteome</keyword>
<organism evidence="1 2">
    <name type="scientific">Puccinia striiformis f. sp. tritici</name>
    <dbReference type="NCBI Taxonomy" id="168172"/>
    <lineage>
        <taxon>Eukaryota</taxon>
        <taxon>Fungi</taxon>
        <taxon>Dikarya</taxon>
        <taxon>Basidiomycota</taxon>
        <taxon>Pucciniomycotina</taxon>
        <taxon>Pucciniomycetes</taxon>
        <taxon>Pucciniales</taxon>
        <taxon>Pucciniaceae</taxon>
        <taxon>Puccinia</taxon>
    </lineage>
</organism>
<reference evidence="2" key="2">
    <citation type="journal article" date="2018" name="Mol. Plant Microbe Interact.">
        <title>Genome sequence resources for the wheat stripe rust pathogen (Puccinia striiformis f. sp. tritici) and the barley stripe rust pathogen (Puccinia striiformis f. sp. hordei).</title>
        <authorList>
            <person name="Xia C."/>
            <person name="Wang M."/>
            <person name="Yin C."/>
            <person name="Cornejo O.E."/>
            <person name="Hulbert S.H."/>
            <person name="Chen X."/>
        </authorList>
    </citation>
    <scope>NUCLEOTIDE SEQUENCE [LARGE SCALE GENOMIC DNA]</scope>
    <source>
        <strain evidence="2">93-210</strain>
    </source>
</reference>
<name>A0ACC0ETI1_9BASI</name>
<proteinExistence type="predicted"/>
<evidence type="ECO:0000313" key="1">
    <source>
        <dbReference type="EMBL" id="KAI7960945.1"/>
    </source>
</evidence>
<protein>
    <submittedName>
        <fullName evidence="1">Uncharacterized protein</fullName>
    </submittedName>
</protein>
<gene>
    <name evidence="1" type="ORF">MJO28_001434</name>
</gene>
<reference evidence="1 2" key="3">
    <citation type="journal article" date="2022" name="Microbiol. Spectr.">
        <title>Folding features and dynamics of 3D genome architecture in plant fungal pathogens.</title>
        <authorList>
            <person name="Xia C."/>
        </authorList>
    </citation>
    <scope>NUCLEOTIDE SEQUENCE [LARGE SCALE GENOMIC DNA]</scope>
    <source>
        <strain evidence="1 2">93-210</strain>
    </source>
</reference>
<comment type="caution">
    <text evidence="1">The sequence shown here is derived from an EMBL/GenBank/DDBJ whole genome shotgun (WGS) entry which is preliminary data.</text>
</comment>
<reference evidence="2" key="1">
    <citation type="journal article" date="2018" name="BMC Genomics">
        <title>Genomic insights into host adaptation between the wheat stripe rust pathogen (Puccinia striiformis f. sp. tritici) and the barley stripe rust pathogen (Puccinia striiformis f. sp. hordei).</title>
        <authorList>
            <person name="Xia C."/>
            <person name="Wang M."/>
            <person name="Yin C."/>
            <person name="Cornejo O.E."/>
            <person name="Hulbert S.H."/>
            <person name="Chen X."/>
        </authorList>
    </citation>
    <scope>NUCLEOTIDE SEQUENCE [LARGE SCALE GENOMIC DNA]</scope>
    <source>
        <strain evidence="2">93-210</strain>
    </source>
</reference>
<dbReference type="EMBL" id="CM045866">
    <property type="protein sequence ID" value="KAI7960945.1"/>
    <property type="molecule type" value="Genomic_DNA"/>
</dbReference>
<evidence type="ECO:0000313" key="2">
    <source>
        <dbReference type="Proteomes" id="UP001060170"/>
    </source>
</evidence>
<sequence>MRFPQIDHNVQHGTSRRGLRKRYVLGTTLCRLFLPLYIWGCPNNVLFVTDYHPIQLPSKVDLEEGEITIEKMPECVICFEPIDVLPSSPTLRWLAIKSECPVCRRTLPPI</sequence>
<accession>A0ACC0ETI1</accession>
<dbReference type="Proteomes" id="UP001060170">
    <property type="component" value="Chromosome 2"/>
</dbReference>